<comment type="caution">
    <text evidence="2">The sequence shown here is derived from an EMBL/GenBank/DDBJ whole genome shotgun (WGS) entry which is preliminary data.</text>
</comment>
<reference evidence="2 3" key="1">
    <citation type="submission" date="2021-05" db="EMBL/GenBank/DDBJ databases">
        <title>Description of Cellulomonas sp. DKR-3 sp. nov.</title>
        <authorList>
            <person name="Dahal R.H."/>
            <person name="Chaudhary D.K."/>
        </authorList>
    </citation>
    <scope>NUCLEOTIDE SEQUENCE [LARGE SCALE GENOMIC DNA]</scope>
    <source>
        <strain evidence="2 3">DKR-3</strain>
    </source>
</reference>
<name>A0ABS5U077_9CELL</name>
<keyword evidence="3" id="KW-1185">Reference proteome</keyword>
<keyword evidence="1" id="KW-1133">Transmembrane helix</keyword>
<feature type="transmembrane region" description="Helical" evidence="1">
    <location>
        <begin position="258"/>
        <end position="279"/>
    </location>
</feature>
<feature type="transmembrane region" description="Helical" evidence="1">
    <location>
        <begin position="229"/>
        <end position="251"/>
    </location>
</feature>
<sequence length="432" mass="44748">MRAAPAAAPATAPVAVVAPPRRRRWGRSTTAVVLILLGALLAPIAVVSAWAQGLVDDTDRWVATVGPLSDDTTIQAAVTNRITDAIVDAVNVEQLAADATGAVADLGLPPLVSSAVESLQGPLVNAATDFIRRGVTNVVTSDAFSTAWVEANRTAHAQLVAVLQGDPDAIASIDADGTLSVKLTTVIDAVKDTLVERGFTIVERLPSIDATFPLVQSSDLVKLQTGYRLLHALGTWLPWLSILLLAGGVIAAQRRSRALVVAGLSLAVAMLVLGLGLTIGRSVYASSLPDTIQRHDAALVVYDQAVSLLRIALRSGLVLGLVVAAVAFLVGGTVAARSLRSSWSRATAAARGAGDRRGVSTGPVGEFLYQQRTLLRVVVIAIAALVIVLADPITPPLVFWTAVVAGAVLLLLSLLARPGAPVVEPDEKTVAV</sequence>
<feature type="transmembrane region" description="Helical" evidence="1">
    <location>
        <begin position="373"/>
        <end position="391"/>
    </location>
</feature>
<proteinExistence type="predicted"/>
<evidence type="ECO:0000313" key="2">
    <source>
        <dbReference type="EMBL" id="MBT0994823.1"/>
    </source>
</evidence>
<dbReference type="EMBL" id="JAHBOH010000001">
    <property type="protein sequence ID" value="MBT0994823.1"/>
    <property type="molecule type" value="Genomic_DNA"/>
</dbReference>
<keyword evidence="1" id="KW-0472">Membrane</keyword>
<keyword evidence="1" id="KW-0812">Transmembrane</keyword>
<protein>
    <recommendedName>
        <fullName evidence="4">Integral membrane protein</fullName>
    </recommendedName>
</protein>
<evidence type="ECO:0000256" key="1">
    <source>
        <dbReference type="SAM" id="Phobius"/>
    </source>
</evidence>
<evidence type="ECO:0008006" key="4">
    <source>
        <dbReference type="Google" id="ProtNLM"/>
    </source>
</evidence>
<feature type="transmembrane region" description="Helical" evidence="1">
    <location>
        <begin position="31"/>
        <end position="51"/>
    </location>
</feature>
<organism evidence="2 3">
    <name type="scientific">Cellulomonas fulva</name>
    <dbReference type="NCBI Taxonomy" id="2835530"/>
    <lineage>
        <taxon>Bacteria</taxon>
        <taxon>Bacillati</taxon>
        <taxon>Actinomycetota</taxon>
        <taxon>Actinomycetes</taxon>
        <taxon>Micrococcales</taxon>
        <taxon>Cellulomonadaceae</taxon>
        <taxon>Cellulomonas</taxon>
    </lineage>
</organism>
<feature type="transmembrane region" description="Helical" evidence="1">
    <location>
        <begin position="317"/>
        <end position="336"/>
    </location>
</feature>
<dbReference type="Proteomes" id="UP000722125">
    <property type="component" value="Unassembled WGS sequence"/>
</dbReference>
<feature type="transmembrane region" description="Helical" evidence="1">
    <location>
        <begin position="397"/>
        <end position="416"/>
    </location>
</feature>
<accession>A0ABS5U077</accession>
<gene>
    <name evidence="2" type="ORF">KIN34_11080</name>
</gene>
<evidence type="ECO:0000313" key="3">
    <source>
        <dbReference type="Proteomes" id="UP000722125"/>
    </source>
</evidence>